<dbReference type="GO" id="GO:0043041">
    <property type="term" value="P:amino acid activation for nonribosomal peptide biosynthetic process"/>
    <property type="evidence" value="ECO:0007669"/>
    <property type="project" value="TreeGrafter"/>
</dbReference>
<reference evidence="2" key="1">
    <citation type="submission" date="2016-10" db="EMBL/GenBank/DDBJ databases">
        <title>Sequence of Gallionella enrichment culture.</title>
        <authorList>
            <person name="Poehlein A."/>
            <person name="Muehling M."/>
            <person name="Daniel R."/>
        </authorList>
    </citation>
    <scope>NUCLEOTIDE SEQUENCE</scope>
</reference>
<dbReference type="PANTHER" id="PTHR44394:SF1">
    <property type="entry name" value="BETA-ALANINE-ACTIVATING ENZYME"/>
    <property type="match status" value="1"/>
</dbReference>
<proteinExistence type="predicted"/>
<dbReference type="AlphaFoldDB" id="A0A1J5TFQ2"/>
<protein>
    <submittedName>
        <fullName evidence="2">Serine/threonine-protein kinase AfsK</fullName>
        <ecNumber evidence="2">2.7.11.1</ecNumber>
    </submittedName>
</protein>
<accession>A0A1J5TFQ2</accession>
<dbReference type="SMART" id="SM00564">
    <property type="entry name" value="PQQ"/>
    <property type="match status" value="8"/>
</dbReference>
<sequence length="691" mass="70779">MNFRDLITMLRRGRGLGLGACALLLAVATLRAQTTDGSIRWHYTTLSSAAAGSILSSPAVGPDGTVYIGTEIGSASSTSPSGLLYALNADGTVKWQFQAGDWIDSSPTVTPDGQTIVFGSWDGRVYAVSSNGAQKWSYLTGGYITGSPAVGTDGTVYIGSSDGFLYALSAAGSLKWTAAFSDKTEASPAIGPDGRIYVGASDSTFYALDASGNELWTYKTGGEIVDSAAVAADGTVYFGSLDGSVYALKSDGTLKWSYATGNAIDASPTLGADGTIYIGSTDGHVYALTQAGALKWMYPASGATALQPIYSTAAIRADGSLVLGTSNNEVLCLNPDGTMRWTTPLGDWADSSPVVDSNGNIYIGCYDKQIYALNGTSGAQYTEWSQYRRDPQHVATTPFGQVAGGTGAISALSVRAYPGTGDGSLVAGFQVKGSGSRQLLMRAAGPALASQGVANFMPDPSLKLYQIMSNGTPSLVGQNDNWDQQTDASLVTQISAAETSLGLGLVFQPGSKDSATLSSYSAGLYTSNPSPADGQNGVVLLECYDNGGTSGTALAAVSARNQVGTGDNILVGGLQLTGRCTLLIRGAGPALANYLTPSSVLAQPTIRLYSISFTSTGSVSTPIAENSVWGNATNASQISAEESALGMGMVFAQGSADSAMLVTLPAGLYTVELKGVGGTTGAGMVEVYLAP</sequence>
<dbReference type="EMBL" id="MLJW01000010">
    <property type="protein sequence ID" value="OIR15008.1"/>
    <property type="molecule type" value="Genomic_DNA"/>
</dbReference>
<comment type="caution">
    <text evidence="2">The sequence shown here is derived from an EMBL/GenBank/DDBJ whole genome shotgun (WGS) entry which is preliminary data.</text>
</comment>
<dbReference type="InterPro" id="IPR011047">
    <property type="entry name" value="Quinoprotein_ADH-like_sf"/>
</dbReference>
<dbReference type="Pfam" id="PF13360">
    <property type="entry name" value="PQQ_2"/>
    <property type="match status" value="2"/>
</dbReference>
<dbReference type="InterPro" id="IPR052091">
    <property type="entry name" value="Beta-ala_Activ/Resist"/>
</dbReference>
<dbReference type="GO" id="GO:0004674">
    <property type="term" value="F:protein serine/threonine kinase activity"/>
    <property type="evidence" value="ECO:0007669"/>
    <property type="project" value="UniProtKB-EC"/>
</dbReference>
<organism evidence="2">
    <name type="scientific">mine drainage metagenome</name>
    <dbReference type="NCBI Taxonomy" id="410659"/>
    <lineage>
        <taxon>unclassified sequences</taxon>
        <taxon>metagenomes</taxon>
        <taxon>ecological metagenomes</taxon>
    </lineage>
</organism>
<dbReference type="SUPFAM" id="SSF50998">
    <property type="entry name" value="Quinoprotein alcohol dehydrogenase-like"/>
    <property type="match status" value="1"/>
</dbReference>
<keyword evidence="2" id="KW-0808">Transferase</keyword>
<dbReference type="InterPro" id="IPR018391">
    <property type="entry name" value="PQQ_b-propeller_rpt"/>
</dbReference>
<dbReference type="PANTHER" id="PTHR44394">
    <property type="entry name" value="BETA-ALANINE-ACTIVATING ENZYME"/>
    <property type="match status" value="1"/>
</dbReference>
<feature type="domain" description="Pyrrolo-quinoline quinone repeat" evidence="1">
    <location>
        <begin position="314"/>
        <end position="405"/>
    </location>
</feature>
<keyword evidence="2" id="KW-0418">Kinase</keyword>
<gene>
    <name evidence="2" type="primary">afsK_1</name>
    <name evidence="2" type="ORF">GALL_41260</name>
</gene>
<dbReference type="Gene3D" id="2.40.10.480">
    <property type="match status" value="1"/>
</dbReference>
<feature type="domain" description="Pyrrolo-quinoline quinone repeat" evidence="1">
    <location>
        <begin position="122"/>
        <end position="260"/>
    </location>
</feature>
<name>A0A1J5TFQ2_9ZZZZ</name>
<dbReference type="InterPro" id="IPR002372">
    <property type="entry name" value="PQQ_rpt_dom"/>
</dbReference>
<evidence type="ECO:0000259" key="1">
    <source>
        <dbReference type="Pfam" id="PF13360"/>
    </source>
</evidence>
<dbReference type="Gene3D" id="2.130.10.10">
    <property type="entry name" value="YVTN repeat-like/Quinoprotein amine dehydrogenase"/>
    <property type="match status" value="2"/>
</dbReference>
<dbReference type="EC" id="2.7.11.1" evidence="2"/>
<dbReference type="InterPro" id="IPR015943">
    <property type="entry name" value="WD40/YVTN_repeat-like_dom_sf"/>
</dbReference>
<evidence type="ECO:0000313" key="2">
    <source>
        <dbReference type="EMBL" id="OIR15008.1"/>
    </source>
</evidence>